<dbReference type="Gene3D" id="2.130.10.30">
    <property type="entry name" value="Regulator of chromosome condensation 1/beta-lactamase-inhibitor protein II"/>
    <property type="match status" value="2"/>
</dbReference>
<dbReference type="PRINTS" id="PR00633">
    <property type="entry name" value="RCCNDNSATION"/>
</dbReference>
<dbReference type="GO" id="GO:0005737">
    <property type="term" value="C:cytoplasm"/>
    <property type="evidence" value="ECO:0007669"/>
    <property type="project" value="TreeGrafter"/>
</dbReference>
<proteinExistence type="predicted"/>
<dbReference type="AlphaFoldDB" id="A0AAD9KB89"/>
<dbReference type="PANTHER" id="PTHR45982">
    <property type="entry name" value="REGULATOR OF CHROMOSOME CONDENSATION"/>
    <property type="match status" value="1"/>
</dbReference>
<feature type="repeat" description="RCC1" evidence="3">
    <location>
        <begin position="323"/>
        <end position="374"/>
    </location>
</feature>
<evidence type="ECO:0000256" key="3">
    <source>
        <dbReference type="PROSITE-ProRule" id="PRU00235"/>
    </source>
</evidence>
<evidence type="ECO:0000313" key="6">
    <source>
        <dbReference type="Proteomes" id="UP001208570"/>
    </source>
</evidence>
<dbReference type="EMBL" id="JAODUP010000020">
    <property type="protein sequence ID" value="KAK2168117.1"/>
    <property type="molecule type" value="Genomic_DNA"/>
</dbReference>
<evidence type="ECO:0000256" key="1">
    <source>
        <dbReference type="ARBA" id="ARBA00022658"/>
    </source>
</evidence>
<sequence>MPDNVTDIIGGGGHTLFLTANGRCYSCGWNSKGQLGLGLVGQQNEVTVPKPISEQYFSESFIKVAAGWDHSMTITGNDVYTCGSGRKGQLGYCGPDGKPVSKSDNFMKAMEQFTGAIAMVERSKVADEIKDVNFISIFSDSSIDSSIMEQELFYLQYIVNSTPIARFMTSIQVERGDSISVFKAMQKVPLPDCCGRIIQVAAGANHSALVTDTGQLIVWGDNKHGQLAMDPDLKPVQHEPVILPEHLFEKEKIVQVYSGWTHMLALTETGLVYTWGRAKYGQLGTAGASDENSSRWQPHLLAITNPKRIVCGAEHNMLISDGDELLTWGWNEHGMCGSGDTVDIFEPQKIQSFTHWKVTAIGCGSGHSFACVTS</sequence>
<name>A0AAD9KB89_9ANNE</name>
<feature type="repeat" description="RCC1" evidence="3">
    <location>
        <begin position="214"/>
        <end position="269"/>
    </location>
</feature>
<gene>
    <name evidence="5" type="ORF">LSH36_20g06007</name>
</gene>
<accession>A0AAD9KB89</accession>
<evidence type="ECO:0000259" key="4">
    <source>
        <dbReference type="Pfam" id="PF25390"/>
    </source>
</evidence>
<dbReference type="InterPro" id="IPR058923">
    <property type="entry name" value="RCC1-like_dom"/>
</dbReference>
<dbReference type="InterPro" id="IPR000408">
    <property type="entry name" value="Reg_chr_condens"/>
</dbReference>
<keyword evidence="6" id="KW-1185">Reference proteome</keyword>
<dbReference type="InterPro" id="IPR009091">
    <property type="entry name" value="RCC1/BLIP-II"/>
</dbReference>
<dbReference type="Pfam" id="PF25390">
    <property type="entry name" value="WD40_RLD"/>
    <property type="match status" value="1"/>
</dbReference>
<feature type="repeat" description="RCC1" evidence="3">
    <location>
        <begin position="22"/>
        <end position="77"/>
    </location>
</feature>
<feature type="repeat" description="RCC1" evidence="3">
    <location>
        <begin position="270"/>
        <end position="322"/>
    </location>
</feature>
<dbReference type="PROSITE" id="PS50012">
    <property type="entry name" value="RCC1_3"/>
    <property type="match status" value="4"/>
</dbReference>
<dbReference type="PANTHER" id="PTHR45982:SF1">
    <property type="entry name" value="REGULATOR OF CHROMOSOME CONDENSATION"/>
    <property type="match status" value="1"/>
</dbReference>
<reference evidence="5" key="1">
    <citation type="journal article" date="2023" name="Mol. Biol. Evol.">
        <title>Third-Generation Sequencing Reveals the Adaptive Role of the Epigenome in Three Deep-Sea Polychaetes.</title>
        <authorList>
            <person name="Perez M."/>
            <person name="Aroh O."/>
            <person name="Sun Y."/>
            <person name="Lan Y."/>
            <person name="Juniper S.K."/>
            <person name="Young C.R."/>
            <person name="Angers B."/>
            <person name="Qian P.Y."/>
        </authorList>
    </citation>
    <scope>NUCLEOTIDE SEQUENCE</scope>
    <source>
        <strain evidence="5">P08H-3</strain>
    </source>
</reference>
<organism evidence="5 6">
    <name type="scientific">Paralvinella palmiformis</name>
    <dbReference type="NCBI Taxonomy" id="53620"/>
    <lineage>
        <taxon>Eukaryota</taxon>
        <taxon>Metazoa</taxon>
        <taxon>Spiralia</taxon>
        <taxon>Lophotrochozoa</taxon>
        <taxon>Annelida</taxon>
        <taxon>Polychaeta</taxon>
        <taxon>Sedentaria</taxon>
        <taxon>Canalipalpata</taxon>
        <taxon>Terebellida</taxon>
        <taxon>Terebelliformia</taxon>
        <taxon>Alvinellidae</taxon>
        <taxon>Paralvinella</taxon>
    </lineage>
</organism>
<keyword evidence="2" id="KW-0677">Repeat</keyword>
<protein>
    <recommendedName>
        <fullName evidence="4">RCC1-like domain-containing protein</fullName>
    </recommendedName>
</protein>
<evidence type="ECO:0000313" key="5">
    <source>
        <dbReference type="EMBL" id="KAK2168117.1"/>
    </source>
</evidence>
<feature type="domain" description="RCC1-like" evidence="4">
    <location>
        <begin position="187"/>
        <end position="370"/>
    </location>
</feature>
<keyword evidence="1" id="KW-0344">Guanine-nucleotide releasing factor</keyword>
<dbReference type="Pfam" id="PF00415">
    <property type="entry name" value="RCC1"/>
    <property type="match status" value="1"/>
</dbReference>
<dbReference type="Proteomes" id="UP001208570">
    <property type="component" value="Unassembled WGS sequence"/>
</dbReference>
<dbReference type="SUPFAM" id="SSF50985">
    <property type="entry name" value="RCC1/BLIP-II"/>
    <property type="match status" value="1"/>
</dbReference>
<dbReference type="InterPro" id="IPR051553">
    <property type="entry name" value="Ran_GTPase-activating"/>
</dbReference>
<comment type="caution">
    <text evidence="5">The sequence shown here is derived from an EMBL/GenBank/DDBJ whole genome shotgun (WGS) entry which is preliminary data.</text>
</comment>
<dbReference type="PROSITE" id="PS00626">
    <property type="entry name" value="RCC1_2"/>
    <property type="match status" value="1"/>
</dbReference>
<dbReference type="GO" id="GO:0005085">
    <property type="term" value="F:guanyl-nucleotide exchange factor activity"/>
    <property type="evidence" value="ECO:0007669"/>
    <property type="project" value="TreeGrafter"/>
</dbReference>
<evidence type="ECO:0000256" key="2">
    <source>
        <dbReference type="ARBA" id="ARBA00022737"/>
    </source>
</evidence>